<dbReference type="PANTHER" id="PTHR30408:SF12">
    <property type="entry name" value="TYPE I RESTRICTION ENZYME MJAVIII SPECIFICITY SUBUNIT"/>
    <property type="match status" value="1"/>
</dbReference>
<dbReference type="InterPro" id="IPR044946">
    <property type="entry name" value="Restrct_endonuc_typeI_TRD_sf"/>
</dbReference>
<feature type="domain" description="Type I restriction modification DNA specificity" evidence="4">
    <location>
        <begin position="3"/>
        <end position="185"/>
    </location>
</feature>
<dbReference type="Proteomes" id="UP001348817">
    <property type="component" value="Chromosome"/>
</dbReference>
<dbReference type="GO" id="GO:0003677">
    <property type="term" value="F:DNA binding"/>
    <property type="evidence" value="ECO:0007669"/>
    <property type="project" value="UniProtKB-KW"/>
</dbReference>
<dbReference type="Gene3D" id="3.90.220.20">
    <property type="entry name" value="DNA methylase specificity domains"/>
    <property type="match status" value="2"/>
</dbReference>
<gene>
    <name evidence="5" type="ORF">FUAX_00340</name>
</gene>
<keyword evidence="6" id="KW-1185">Reference proteome</keyword>
<dbReference type="SUPFAM" id="SSF116734">
    <property type="entry name" value="DNA methylase specificity domain"/>
    <property type="match status" value="2"/>
</dbReference>
<dbReference type="Pfam" id="PF01420">
    <property type="entry name" value="Methylase_S"/>
    <property type="match status" value="1"/>
</dbReference>
<dbReference type="KEGG" id="fax:FUAX_00340"/>
<reference evidence="5 6" key="1">
    <citation type="submission" date="2021-12" db="EMBL/GenBank/DDBJ databases">
        <title>Genome sequencing of bacteria with rrn-lacking chromosome and rrn-plasmid.</title>
        <authorList>
            <person name="Anda M."/>
            <person name="Iwasaki W."/>
        </authorList>
    </citation>
    <scope>NUCLEOTIDE SEQUENCE [LARGE SCALE GENOMIC DNA]</scope>
    <source>
        <strain evidence="5 6">DSM 100852</strain>
    </source>
</reference>
<evidence type="ECO:0000259" key="4">
    <source>
        <dbReference type="Pfam" id="PF01420"/>
    </source>
</evidence>
<keyword evidence="2" id="KW-0680">Restriction system</keyword>
<sequence>MSKEWREVRLGEIADFINGDRGKNYPSPLDRVENGIPFINTGHIDSTGWLSHERMDYISREKYDKLGSGKVRKGDIVYCLRGSTIGKTARNRYNEGAIASSLIIIRAKENINQDFLYYFLISPFGQSLARINDNGSAQPNLSGKVLSQYPLKISDFHTQKAIAKILGDLDDKIELNRQMNQTLEEMAQTLFQSWFVDFDPVMDKALEAGHEIPEALQAKAEKRKAVLARPDRAQLPDEIMAYFPDQFEYNEALGKWIPMGWEDSTFGNEFNVTMGQSPPGSTYNEEEKGVPFFQGKTDFQFRFPKNRIYCTSPKRLAQKNDTLISVRAPVGSSNLAKSDCSIGRGLSAVRHKFDSISYTYYAVLELQKIFDVFEGEGTVFGSINH</sequence>
<dbReference type="RefSeq" id="WP_338392918.1">
    <property type="nucleotide sequence ID" value="NZ_AP025314.1"/>
</dbReference>
<dbReference type="PANTHER" id="PTHR30408">
    <property type="entry name" value="TYPE-1 RESTRICTION ENZYME ECOKI SPECIFICITY PROTEIN"/>
    <property type="match status" value="1"/>
</dbReference>
<evidence type="ECO:0000313" key="5">
    <source>
        <dbReference type="EMBL" id="BDD07602.1"/>
    </source>
</evidence>
<dbReference type="GO" id="GO:0009307">
    <property type="term" value="P:DNA restriction-modification system"/>
    <property type="evidence" value="ECO:0007669"/>
    <property type="project" value="UniProtKB-KW"/>
</dbReference>
<organism evidence="5 6">
    <name type="scientific">Fulvitalea axinellae</name>
    <dbReference type="NCBI Taxonomy" id="1182444"/>
    <lineage>
        <taxon>Bacteria</taxon>
        <taxon>Pseudomonadati</taxon>
        <taxon>Bacteroidota</taxon>
        <taxon>Cytophagia</taxon>
        <taxon>Cytophagales</taxon>
        <taxon>Persicobacteraceae</taxon>
        <taxon>Fulvitalea</taxon>
    </lineage>
</organism>
<dbReference type="REBASE" id="763688">
    <property type="entry name" value="S.Fax2ORF350P"/>
</dbReference>
<comment type="similarity">
    <text evidence="1">Belongs to the type-I restriction system S methylase family.</text>
</comment>
<evidence type="ECO:0000256" key="2">
    <source>
        <dbReference type="ARBA" id="ARBA00022747"/>
    </source>
</evidence>
<evidence type="ECO:0000256" key="1">
    <source>
        <dbReference type="ARBA" id="ARBA00010923"/>
    </source>
</evidence>
<keyword evidence="3" id="KW-0238">DNA-binding</keyword>
<evidence type="ECO:0000313" key="6">
    <source>
        <dbReference type="Proteomes" id="UP001348817"/>
    </source>
</evidence>
<dbReference type="CDD" id="cd17264">
    <property type="entry name" value="RMtype1_S_Eco3763I-TRD2-CR2_like"/>
    <property type="match status" value="1"/>
</dbReference>
<name>A0AAU9CID6_9BACT</name>
<protein>
    <recommendedName>
        <fullName evidence="4">Type I restriction modification DNA specificity domain-containing protein</fullName>
    </recommendedName>
</protein>
<dbReference type="InterPro" id="IPR052021">
    <property type="entry name" value="Type-I_RS_S_subunit"/>
</dbReference>
<dbReference type="AlphaFoldDB" id="A0AAU9CID6"/>
<dbReference type="InterPro" id="IPR000055">
    <property type="entry name" value="Restrct_endonuc_typeI_TRD"/>
</dbReference>
<evidence type="ECO:0000256" key="3">
    <source>
        <dbReference type="ARBA" id="ARBA00023125"/>
    </source>
</evidence>
<accession>A0AAU9CID6</accession>
<proteinExistence type="inferred from homology"/>
<dbReference type="EMBL" id="AP025314">
    <property type="protein sequence ID" value="BDD07602.1"/>
    <property type="molecule type" value="Genomic_DNA"/>
</dbReference>